<feature type="chain" id="PRO_5039914582" description="legumain" evidence="8">
    <location>
        <begin position="20"/>
        <end position="437"/>
    </location>
</feature>
<evidence type="ECO:0000313" key="11">
    <source>
        <dbReference type="Proteomes" id="UP000821853"/>
    </source>
</evidence>
<comment type="caution">
    <text evidence="10">The sequence shown here is derived from an EMBL/GenBank/DDBJ whole genome shotgun (WGS) entry which is preliminary data.</text>
</comment>
<accession>A0A9J6GAU0</accession>
<dbReference type="Gene3D" id="3.40.50.1460">
    <property type="match status" value="1"/>
</dbReference>
<dbReference type="Pfam" id="PF20985">
    <property type="entry name" value="Legum_prodom"/>
    <property type="match status" value="1"/>
</dbReference>
<keyword evidence="6" id="KW-0378">Hydrolase</keyword>
<evidence type="ECO:0000256" key="2">
    <source>
        <dbReference type="ARBA" id="ARBA00009941"/>
    </source>
</evidence>
<dbReference type="FunFam" id="3.40.50.1460:FF:000006">
    <property type="entry name" value="Legumain"/>
    <property type="match status" value="1"/>
</dbReference>
<protein>
    <recommendedName>
        <fullName evidence="3">legumain</fullName>
        <ecNumber evidence="3">3.4.22.34</ecNumber>
    </recommendedName>
</protein>
<gene>
    <name evidence="10" type="ORF">HPB48_017505</name>
</gene>
<dbReference type="AlphaFoldDB" id="A0A9J6GAU0"/>
<organism evidence="10 11">
    <name type="scientific">Haemaphysalis longicornis</name>
    <name type="common">Bush tick</name>
    <dbReference type="NCBI Taxonomy" id="44386"/>
    <lineage>
        <taxon>Eukaryota</taxon>
        <taxon>Metazoa</taxon>
        <taxon>Ecdysozoa</taxon>
        <taxon>Arthropoda</taxon>
        <taxon>Chelicerata</taxon>
        <taxon>Arachnida</taxon>
        <taxon>Acari</taxon>
        <taxon>Parasitiformes</taxon>
        <taxon>Ixodida</taxon>
        <taxon>Ixodoidea</taxon>
        <taxon>Ixodidae</taxon>
        <taxon>Haemaphysalinae</taxon>
        <taxon>Haemaphysalis</taxon>
    </lineage>
</organism>
<dbReference type="EC" id="3.4.22.34" evidence="3"/>
<sequence>MFPRTLLITVLAAAVAAQGSRVNNDGQRDQPKLWALLVAGSKGYGNYRHQADICHAYQVLHNHGVPDDRIVVMMYDDIANNPENPTPGVIINNPNGMDVYRGVPKDYTGKLVNPKNFLLLLQGRTVDGGSGKVIASGRNDHVFVNFVGHGGSSIISFPDGILHARHFAMIIEEMHRAKMFSKMVIYMDAGYSGSMFQNILPDSVNVYATTSANPYELPNACYPDDFRKTYLGDAYSVRWMEYSDKEDLRKKTLIDQFIFVKHQVNNSDVTQYGNLNIGKLPLSAFQGAQYAPPIPLPETPCHPVSTIDVPIAILRHELRRASSPEALLPIWRKLRRELRKRFFIDKKVAQMATIISKSDDEITKALLSMKLPLANFGCFEHAVQHFNHNCFNLSQSPYAIGVLLPVLVNICEGEYAIDEIIKAMMSAWGDTTAADIV</sequence>
<dbReference type="InterPro" id="IPR046427">
    <property type="entry name" value="Legumain_prodom_sf"/>
</dbReference>
<evidence type="ECO:0000256" key="7">
    <source>
        <dbReference type="ARBA" id="ARBA00022807"/>
    </source>
</evidence>
<dbReference type="Gene3D" id="1.10.132.130">
    <property type="match status" value="1"/>
</dbReference>
<dbReference type="GO" id="GO:0004197">
    <property type="term" value="F:cysteine-type endopeptidase activity"/>
    <property type="evidence" value="ECO:0007669"/>
    <property type="project" value="UniProtKB-EC"/>
</dbReference>
<dbReference type="GO" id="GO:0006624">
    <property type="term" value="P:vacuolar protein processing"/>
    <property type="evidence" value="ECO:0007669"/>
    <property type="project" value="TreeGrafter"/>
</dbReference>
<dbReference type="Pfam" id="PF01650">
    <property type="entry name" value="Peptidase_C13"/>
    <property type="match status" value="1"/>
</dbReference>
<dbReference type="PIRSF" id="PIRSF019663">
    <property type="entry name" value="Legumain"/>
    <property type="match status" value="1"/>
</dbReference>
<dbReference type="OMA" id="RCNIFRE"/>
<dbReference type="VEuPathDB" id="VectorBase:HLOH_047685"/>
<evidence type="ECO:0000256" key="8">
    <source>
        <dbReference type="SAM" id="SignalP"/>
    </source>
</evidence>
<dbReference type="PANTHER" id="PTHR12000:SF42">
    <property type="entry name" value="LEGUMAIN"/>
    <property type="match status" value="1"/>
</dbReference>
<comment type="catalytic activity">
    <reaction evidence="1">
        <text>Hydrolysis of proteins and small molecule substrates at -Asn-|-Xaa- bonds.</text>
        <dbReference type="EC" id="3.4.22.34"/>
    </reaction>
</comment>
<proteinExistence type="inferred from homology"/>
<dbReference type="EMBL" id="JABSTR010000005">
    <property type="protein sequence ID" value="KAH9371512.1"/>
    <property type="molecule type" value="Genomic_DNA"/>
</dbReference>
<evidence type="ECO:0000256" key="5">
    <source>
        <dbReference type="ARBA" id="ARBA00022729"/>
    </source>
</evidence>
<evidence type="ECO:0000313" key="10">
    <source>
        <dbReference type="EMBL" id="KAH9371512.1"/>
    </source>
</evidence>
<dbReference type="InterPro" id="IPR048501">
    <property type="entry name" value="Legum_prodom"/>
</dbReference>
<evidence type="ECO:0000256" key="4">
    <source>
        <dbReference type="ARBA" id="ARBA00022670"/>
    </source>
</evidence>
<dbReference type="OrthoDB" id="9995590at2759"/>
<keyword evidence="5 8" id="KW-0732">Signal</keyword>
<dbReference type="PANTHER" id="PTHR12000">
    <property type="entry name" value="HEMOGLOBINASE FAMILY MEMBER"/>
    <property type="match status" value="1"/>
</dbReference>
<dbReference type="InterPro" id="IPR001096">
    <property type="entry name" value="Peptidase_C13"/>
</dbReference>
<evidence type="ECO:0000256" key="6">
    <source>
        <dbReference type="ARBA" id="ARBA00022801"/>
    </source>
</evidence>
<dbReference type="Proteomes" id="UP000821853">
    <property type="component" value="Chromosome 3"/>
</dbReference>
<reference evidence="10 11" key="1">
    <citation type="journal article" date="2020" name="Cell">
        <title>Large-Scale Comparative Analyses of Tick Genomes Elucidate Their Genetic Diversity and Vector Capacities.</title>
        <authorList>
            <consortium name="Tick Genome and Microbiome Consortium (TIGMIC)"/>
            <person name="Jia N."/>
            <person name="Wang J."/>
            <person name="Shi W."/>
            <person name="Du L."/>
            <person name="Sun Y."/>
            <person name="Zhan W."/>
            <person name="Jiang J.F."/>
            <person name="Wang Q."/>
            <person name="Zhang B."/>
            <person name="Ji P."/>
            <person name="Bell-Sakyi L."/>
            <person name="Cui X.M."/>
            <person name="Yuan T.T."/>
            <person name="Jiang B.G."/>
            <person name="Yang W.F."/>
            <person name="Lam T.T."/>
            <person name="Chang Q.C."/>
            <person name="Ding S.J."/>
            <person name="Wang X.J."/>
            <person name="Zhu J.G."/>
            <person name="Ruan X.D."/>
            <person name="Zhao L."/>
            <person name="Wei J.T."/>
            <person name="Ye R.Z."/>
            <person name="Que T.C."/>
            <person name="Du C.H."/>
            <person name="Zhou Y.H."/>
            <person name="Cheng J.X."/>
            <person name="Dai P.F."/>
            <person name="Guo W.B."/>
            <person name="Han X.H."/>
            <person name="Huang E.J."/>
            <person name="Li L.F."/>
            <person name="Wei W."/>
            <person name="Gao Y.C."/>
            <person name="Liu J.Z."/>
            <person name="Shao H.Z."/>
            <person name="Wang X."/>
            <person name="Wang C.C."/>
            <person name="Yang T.C."/>
            <person name="Huo Q.B."/>
            <person name="Li W."/>
            <person name="Chen H.Y."/>
            <person name="Chen S.E."/>
            <person name="Zhou L.G."/>
            <person name="Ni X.B."/>
            <person name="Tian J.H."/>
            <person name="Sheng Y."/>
            <person name="Liu T."/>
            <person name="Pan Y.S."/>
            <person name="Xia L.Y."/>
            <person name="Li J."/>
            <person name="Zhao F."/>
            <person name="Cao W.C."/>
        </authorList>
    </citation>
    <scope>NUCLEOTIDE SEQUENCE [LARGE SCALE GENOMIC DNA]</scope>
    <source>
        <strain evidence="10">HaeL-2018</strain>
    </source>
</reference>
<dbReference type="GO" id="GO:0051603">
    <property type="term" value="P:proteolysis involved in protein catabolic process"/>
    <property type="evidence" value="ECO:0007669"/>
    <property type="project" value="TreeGrafter"/>
</dbReference>
<keyword evidence="4" id="KW-0645">Protease</keyword>
<dbReference type="CDD" id="cd21115">
    <property type="entry name" value="legumain_C"/>
    <property type="match status" value="1"/>
</dbReference>
<keyword evidence="11" id="KW-1185">Reference proteome</keyword>
<dbReference type="GO" id="GO:0005773">
    <property type="term" value="C:vacuole"/>
    <property type="evidence" value="ECO:0007669"/>
    <property type="project" value="GOC"/>
</dbReference>
<name>A0A9J6GAU0_HAELO</name>
<keyword evidence="7" id="KW-0788">Thiol protease</keyword>
<dbReference type="PRINTS" id="PR00776">
    <property type="entry name" value="HEMOGLOBNASE"/>
</dbReference>
<evidence type="ECO:0000259" key="9">
    <source>
        <dbReference type="Pfam" id="PF20985"/>
    </source>
</evidence>
<evidence type="ECO:0000256" key="3">
    <source>
        <dbReference type="ARBA" id="ARBA00012628"/>
    </source>
</evidence>
<comment type="similarity">
    <text evidence="2">Belongs to the peptidase C13 family.</text>
</comment>
<feature type="domain" description="Legumain prodomain" evidence="9">
    <location>
        <begin position="333"/>
        <end position="426"/>
    </location>
</feature>
<evidence type="ECO:0000256" key="1">
    <source>
        <dbReference type="ARBA" id="ARBA00000810"/>
    </source>
</evidence>
<feature type="signal peptide" evidence="8">
    <location>
        <begin position="1"/>
        <end position="19"/>
    </location>
</feature>